<evidence type="ECO:0000313" key="1">
    <source>
        <dbReference type="EMBL" id="KAH9778741.1"/>
    </source>
</evidence>
<proteinExistence type="predicted"/>
<dbReference type="Proteomes" id="UP000829398">
    <property type="component" value="Chromosome 3"/>
</dbReference>
<comment type="caution">
    <text evidence="1">The sequence shown here is derived from an EMBL/GenBank/DDBJ whole genome shotgun (WGS) entry which is preliminary data.</text>
</comment>
<reference evidence="2" key="1">
    <citation type="journal article" date="2023" name="Hortic. Res.">
        <title>A chromosome-level phased genome enabling allele-level studies in sweet orange: a case study on citrus Huanglongbing tolerance.</title>
        <authorList>
            <person name="Wu B."/>
            <person name="Yu Q."/>
            <person name="Deng Z."/>
            <person name="Duan Y."/>
            <person name="Luo F."/>
            <person name="Gmitter F. Jr."/>
        </authorList>
    </citation>
    <scope>NUCLEOTIDE SEQUENCE [LARGE SCALE GENOMIC DNA]</scope>
    <source>
        <strain evidence="2">cv. Valencia</strain>
    </source>
</reference>
<organism evidence="1 2">
    <name type="scientific">Citrus sinensis</name>
    <name type="common">Sweet orange</name>
    <name type="synonym">Citrus aurantium var. sinensis</name>
    <dbReference type="NCBI Taxonomy" id="2711"/>
    <lineage>
        <taxon>Eukaryota</taxon>
        <taxon>Viridiplantae</taxon>
        <taxon>Streptophyta</taxon>
        <taxon>Embryophyta</taxon>
        <taxon>Tracheophyta</taxon>
        <taxon>Spermatophyta</taxon>
        <taxon>Magnoliopsida</taxon>
        <taxon>eudicotyledons</taxon>
        <taxon>Gunneridae</taxon>
        <taxon>Pentapetalae</taxon>
        <taxon>rosids</taxon>
        <taxon>malvids</taxon>
        <taxon>Sapindales</taxon>
        <taxon>Rutaceae</taxon>
        <taxon>Aurantioideae</taxon>
        <taxon>Citrus</taxon>
    </lineage>
</organism>
<keyword evidence="2" id="KW-1185">Reference proteome</keyword>
<accession>A0ACB8LZ50</accession>
<name>A0ACB8LZ50_CITSI</name>
<dbReference type="EMBL" id="CM039172">
    <property type="protein sequence ID" value="KAH9778741.1"/>
    <property type="molecule type" value="Genomic_DNA"/>
</dbReference>
<gene>
    <name evidence="1" type="ORF">KPL71_007445</name>
</gene>
<protein>
    <submittedName>
        <fullName evidence="1">Cytochrome P450 71A12</fullName>
    </submittedName>
</protein>
<evidence type="ECO:0000313" key="2">
    <source>
        <dbReference type="Proteomes" id="UP000829398"/>
    </source>
</evidence>
<sequence length="1259" mass="142557">MALDVPIDNQILGHDGVEDHNSDERSESTRRAPCLDKGKAVKQSTGIHPDEEPVTHKHFEDLAHAILKAVGSQVPKQAVSPVTQDIPPPRNDKHVVPKSGQQRYVPDVPAYHHWTSQIVVSIAEGSTAECFHLREEIESSILSGYLQDFMANMREEVLPLRGNLDEPSSITTSHQYWIALVRKSTSLVKITLGYPTGFVHMINFLIVDHPNAYNIILRRPFLATTKAVISMHYLTMRIPIVGEIITIKVDQQSDRGCYSVTSKASYQIATNIFLKGYPVSTRPLISLSKRAFAKRQRVACIPPFIACHKLNVDPYYRPVKQNHQTFNQERYDAIEQEVDLLLVGGFIREPDQDKTTFITNRGLYYYKVMPFGLKNASATYQRLVNKVFKQQIEHTMEVYIDDMITKSAYAIEHAGHLRDTFDVLRKHQMLLNLEKCAFEISLVTSTIKEVQSLVSRVAALSRLTLRPPIVAHTIAVVTNLPLRQILQKLDMSGRLLHWSFKLSEFDIIFKPRSAIKAQAIADFIAEFANDSEGEGIPGYSDETTPANEEEHVWEFYVDGSSNSHGSGARIIILDPGKVKLCYALQFEFKASNNEAEYLKNGDLPSNKNEVRRLKYKAARYCLIEDTLYRRGFTLPYLKCLGYEQAEYVMREIYEGICGIHYKAQSWAQKALCQGFYWPTIREDSKNMVKSCDKCQRFTKVPHLPSEKLTIMSSSWPFTVWGVDLIGPLPTSRGQTKYTIVAVDYFTGGVWWISMLRIMAAVKDKLLKITRRSSNHLNLPPSPPKLPILGNLHQLLGTLPHRSLKALSERYGPLMFVYFGNSPTFVVSSAELAGEMFKNHDIVISNRPKTTPANILVYECQDITFSNYGEYWRQARKICILQLLSVRRVQSFQYVRDDEVSSLVTKIRLSCLNKGGPLNLTEMLLTASSNIVSLCVLGKKADEEEENIGDSNKLGELSRRLEEQLAAFCMGDMFPSLAWLDILSGFIGRLNATARAFDALLDQVIEEHTNKVSKGSGHDDDQSDKKDFVDILLQLRKDGMLGAELSQDNLKAIILDMFVAGTETTATTLEWAMAELVKNPTSMNRVREEVRSVAKGKLNIDMKEIEKMDYLKCVVKETLRLHPPVPLLVPREMADSIKWRGYDIPAKTRVIVNAWAIQTDPQVWDRPEDFLPDRFFANPVDCKGRDFQFIPFGAGRRGCPGISFALAAVEYVMANLLYWFDWNLPLGEVEENLDMSEVNGLVVHKKLPLHLVPTLYSPCS</sequence>